<accession>A0A0N5B1E7</accession>
<protein>
    <submittedName>
        <fullName evidence="2">Terminase_6C domain-containing protein</fullName>
    </submittedName>
</protein>
<keyword evidence="1" id="KW-1185">Reference proteome</keyword>
<name>A0A0N5B1E7_9BILA</name>
<evidence type="ECO:0000313" key="1">
    <source>
        <dbReference type="Proteomes" id="UP000046393"/>
    </source>
</evidence>
<dbReference type="AlphaFoldDB" id="A0A0N5B1E7"/>
<organism evidence="1 2">
    <name type="scientific">Syphacia muris</name>
    <dbReference type="NCBI Taxonomy" id="451379"/>
    <lineage>
        <taxon>Eukaryota</taxon>
        <taxon>Metazoa</taxon>
        <taxon>Ecdysozoa</taxon>
        <taxon>Nematoda</taxon>
        <taxon>Chromadorea</taxon>
        <taxon>Rhabditida</taxon>
        <taxon>Spirurina</taxon>
        <taxon>Oxyuridomorpha</taxon>
        <taxon>Oxyuroidea</taxon>
        <taxon>Oxyuridae</taxon>
        <taxon>Syphacia</taxon>
    </lineage>
</organism>
<evidence type="ECO:0000313" key="2">
    <source>
        <dbReference type="WBParaSite" id="SMUV_0001111001-mRNA-1"/>
    </source>
</evidence>
<proteinExistence type="predicted"/>
<dbReference type="InterPro" id="IPR027417">
    <property type="entry name" value="P-loop_NTPase"/>
</dbReference>
<sequence>MGYIPEHYKRISISMDEAVELAKIGQTEAKVYFGNDLFFTQAVLFGAVASGRYKTFIVVTSSQYGKSWLCGQIAIWLADKGKEVHVAGGNDAAADIIMNKVIGHLQNVHPSVQEKLIGDASKIEKLQTATSKDKIAMKGGGSIDKVSLGATINSSNSKLYNKAVGRGGAYIVDEAGLIPDDNYAEMGRREFSSVDGESELMFQISNPHQKGTFYDRLVSDNVSDDTLIVWMDIRTAFEERRVRSVEQVEKSEFFKNNSTCQRYLLCELASDNDSSMFPDMPVDDGPIKRGSKYYFGIDAAYKGKDKIKLSVIALERSGNIRVLAVENINKGKQWIMGQTSKFIINQIMDAAKKIRPRYISVDIGFGAYIAENIAGKGNFRVEGVNFGAGTSKTRAKKRHFAAVYGDNMRSEMHLDLQDLIQTGRISCTSDVKKLIKEEMDAVTTITRTNGKIGIISKDQIKAIIGHSPDSLDSVLLGVHSAIADTLTDAFGIYS</sequence>
<dbReference type="Gene3D" id="3.40.50.300">
    <property type="entry name" value="P-loop containing nucleotide triphosphate hydrolases"/>
    <property type="match status" value="1"/>
</dbReference>
<reference evidence="2" key="1">
    <citation type="submission" date="2017-02" db="UniProtKB">
        <authorList>
            <consortium name="WormBaseParasite"/>
        </authorList>
    </citation>
    <scope>IDENTIFICATION</scope>
</reference>
<dbReference type="WBParaSite" id="SMUV_0001111001-mRNA-1">
    <property type="protein sequence ID" value="SMUV_0001111001-mRNA-1"/>
    <property type="gene ID" value="SMUV_0001111001"/>
</dbReference>
<dbReference type="Proteomes" id="UP000046393">
    <property type="component" value="Unplaced"/>
</dbReference>
<dbReference type="Gene3D" id="3.30.420.240">
    <property type="match status" value="1"/>
</dbReference>